<gene>
    <name evidence="13" type="primary">ALDH1L2</name>
</gene>
<dbReference type="InterPro" id="IPR005793">
    <property type="entry name" value="Formyl_trans_C"/>
</dbReference>
<dbReference type="InterPro" id="IPR015590">
    <property type="entry name" value="Aldehyde_DH_dom"/>
</dbReference>
<keyword evidence="5 9" id="KW-0554">One-carbon metabolism</keyword>
<dbReference type="InterPro" id="IPR016163">
    <property type="entry name" value="Ald_DH_C"/>
</dbReference>
<keyword evidence="6 9" id="KW-0521">NADP</keyword>
<dbReference type="SUPFAM" id="SSF53720">
    <property type="entry name" value="ALDH-like"/>
    <property type="match status" value="1"/>
</dbReference>
<dbReference type="PIRSF" id="PIRSF036489">
    <property type="entry name" value="10-FTHFDH"/>
    <property type="match status" value="1"/>
</dbReference>
<keyword evidence="14" id="KW-1185">Reference proteome</keyword>
<dbReference type="Pfam" id="PF00551">
    <property type="entry name" value="Formyl_trans_N"/>
    <property type="match status" value="1"/>
</dbReference>
<dbReference type="InterPro" id="IPR011034">
    <property type="entry name" value="Formyl_transferase-like_C_sf"/>
</dbReference>
<dbReference type="PROSITE" id="PS00687">
    <property type="entry name" value="ALDEHYDE_DEHYDR_GLU"/>
    <property type="match status" value="1"/>
</dbReference>
<dbReference type="InterPro" id="IPR016162">
    <property type="entry name" value="Ald_DH_N"/>
</dbReference>
<reference evidence="13" key="3">
    <citation type="submission" date="2025-09" db="UniProtKB">
        <authorList>
            <consortium name="Ensembl"/>
        </authorList>
    </citation>
    <scope>IDENTIFICATION</scope>
    <source>
        <strain evidence="13">breed Abyssinian</strain>
    </source>
</reference>
<evidence type="ECO:0000256" key="11">
    <source>
        <dbReference type="RuleBase" id="RU003345"/>
    </source>
</evidence>
<evidence type="ECO:0000256" key="5">
    <source>
        <dbReference type="ARBA" id="ARBA00022563"/>
    </source>
</evidence>
<evidence type="ECO:0000313" key="14">
    <source>
        <dbReference type="Proteomes" id="UP000823872"/>
    </source>
</evidence>
<dbReference type="SUPFAM" id="SSF50486">
    <property type="entry name" value="FMT C-terminal domain-like"/>
    <property type="match status" value="1"/>
</dbReference>
<dbReference type="Ensembl" id="ENSFCTT00005066174.1">
    <property type="protein sequence ID" value="ENSFCTP00005047781.1"/>
    <property type="gene ID" value="ENSFCTG00005023086.1"/>
</dbReference>
<feature type="domain" description="Carrier" evidence="12">
    <location>
        <begin position="339"/>
        <end position="416"/>
    </location>
</feature>
<reference evidence="13 14" key="1">
    <citation type="submission" date="2021-02" db="EMBL/GenBank/DDBJ databases">
        <title>Safari Cat Assemblies.</title>
        <authorList>
            <person name="Bredemeyer K.R."/>
            <person name="Murphy W.J."/>
        </authorList>
    </citation>
    <scope>NUCLEOTIDE SEQUENCE [LARGE SCALE GENOMIC DNA]</scope>
</reference>
<dbReference type="InterPro" id="IPR006162">
    <property type="entry name" value="Ppantetheine_attach_site"/>
</dbReference>
<protein>
    <recommendedName>
        <fullName evidence="9">10-formyltetrahydrofolate dehydrogenase</fullName>
        <ecNumber evidence="9">1.5.1.6</ecNumber>
    </recommendedName>
</protein>
<evidence type="ECO:0000256" key="4">
    <source>
        <dbReference type="ARBA" id="ARBA00022553"/>
    </source>
</evidence>
<dbReference type="Proteomes" id="UP000823872">
    <property type="component" value="Chromosome B4"/>
</dbReference>
<dbReference type="CDD" id="cd08703">
    <property type="entry name" value="FDH_Hydrolase_C"/>
    <property type="match status" value="1"/>
</dbReference>
<evidence type="ECO:0000313" key="13">
    <source>
        <dbReference type="Ensembl" id="ENSFCTP00005047781.1"/>
    </source>
</evidence>
<dbReference type="CDD" id="cd07140">
    <property type="entry name" value="ALDH_F1L_FTFDH"/>
    <property type="match status" value="1"/>
</dbReference>
<dbReference type="EC" id="1.5.1.6" evidence="9"/>
<dbReference type="SUPFAM" id="SSF53328">
    <property type="entry name" value="Formyltransferase"/>
    <property type="match status" value="1"/>
</dbReference>
<dbReference type="InterPro" id="IPR036736">
    <property type="entry name" value="ACP-like_sf"/>
</dbReference>
<dbReference type="PROSITE" id="PS50075">
    <property type="entry name" value="CARRIER"/>
    <property type="match status" value="1"/>
</dbReference>
<evidence type="ECO:0000256" key="8">
    <source>
        <dbReference type="ARBA" id="ARBA00048239"/>
    </source>
</evidence>
<dbReference type="GeneID" id="101088592"/>
<dbReference type="InterPro" id="IPR037022">
    <property type="entry name" value="Formyl_trans_C_sf"/>
</dbReference>
<dbReference type="Gene3D" id="3.40.309.10">
    <property type="entry name" value="Aldehyde Dehydrogenase, Chain A, domain 2"/>
    <property type="match status" value="1"/>
</dbReference>
<dbReference type="PROSITE" id="PS00070">
    <property type="entry name" value="ALDEHYDE_DEHYDR_CYS"/>
    <property type="match status" value="1"/>
</dbReference>
<organism evidence="13 14">
    <name type="scientific">Felis catus</name>
    <name type="common">Cat</name>
    <name type="synonym">Felis silvestris catus</name>
    <dbReference type="NCBI Taxonomy" id="9685"/>
    <lineage>
        <taxon>Eukaryota</taxon>
        <taxon>Metazoa</taxon>
        <taxon>Chordata</taxon>
        <taxon>Craniata</taxon>
        <taxon>Vertebrata</taxon>
        <taxon>Euteleostomi</taxon>
        <taxon>Mammalia</taxon>
        <taxon>Eutheria</taxon>
        <taxon>Laurasiatheria</taxon>
        <taxon>Carnivora</taxon>
        <taxon>Feliformia</taxon>
        <taxon>Felidae</taxon>
        <taxon>Felinae</taxon>
        <taxon>Felis</taxon>
    </lineage>
</organism>
<dbReference type="CDD" id="cd08647">
    <property type="entry name" value="FMT_core_FDH_N"/>
    <property type="match status" value="1"/>
</dbReference>
<dbReference type="InterPro" id="IPR016160">
    <property type="entry name" value="Ald_DH_CS_CYS"/>
</dbReference>
<evidence type="ECO:0000256" key="3">
    <source>
        <dbReference type="ARBA" id="ARBA00022450"/>
    </source>
</evidence>
<keyword evidence="7 9" id="KW-0560">Oxidoreductase</keyword>
<dbReference type="GeneTree" id="ENSGT00940000158018"/>
<feature type="active site" evidence="10">
    <location>
        <position position="694"/>
    </location>
</feature>
<evidence type="ECO:0000256" key="7">
    <source>
        <dbReference type="ARBA" id="ARBA00023002"/>
    </source>
</evidence>
<name>A0ABI7ZKR1_FELCA</name>
<comment type="similarity">
    <text evidence="11">Belongs to the aldehyde dehydrogenase family.</text>
</comment>
<dbReference type="Gene3D" id="3.40.50.170">
    <property type="entry name" value="Formyl transferase, N-terminal domain"/>
    <property type="match status" value="1"/>
</dbReference>
<evidence type="ECO:0000256" key="6">
    <source>
        <dbReference type="ARBA" id="ARBA00022857"/>
    </source>
</evidence>
<comment type="similarity">
    <text evidence="1 9">In the C-terminal section; belongs to the aldehyde dehydrogenase family. ALDH1L subfamily.</text>
</comment>
<keyword evidence="3" id="KW-0596">Phosphopantetheine</keyword>
<dbReference type="Gene3D" id="3.40.605.10">
    <property type="entry name" value="Aldehyde Dehydrogenase, Chain A, domain 1"/>
    <property type="match status" value="1"/>
</dbReference>
<dbReference type="InterPro" id="IPR029510">
    <property type="entry name" value="Ald_DH_CS_GLU"/>
</dbReference>
<comment type="catalytic activity">
    <reaction evidence="8">
        <text>(6R)-10-formyltetrahydrofolate + NADP(+) + H2O = (6S)-5,6,7,8-tetrahydrofolate + CO2 + NADPH + H(+)</text>
        <dbReference type="Rhea" id="RHEA:10180"/>
        <dbReference type="ChEBI" id="CHEBI:15377"/>
        <dbReference type="ChEBI" id="CHEBI:15378"/>
        <dbReference type="ChEBI" id="CHEBI:16526"/>
        <dbReference type="ChEBI" id="CHEBI:57453"/>
        <dbReference type="ChEBI" id="CHEBI:57783"/>
        <dbReference type="ChEBI" id="CHEBI:58349"/>
        <dbReference type="ChEBI" id="CHEBI:195366"/>
        <dbReference type="EC" id="1.5.1.6"/>
    </reaction>
    <physiologicalReaction direction="left-to-right" evidence="8">
        <dbReference type="Rhea" id="RHEA:10181"/>
    </physiologicalReaction>
</comment>
<dbReference type="Pfam" id="PF00171">
    <property type="entry name" value="Aldedh"/>
    <property type="match status" value="1"/>
</dbReference>
<evidence type="ECO:0000256" key="1">
    <source>
        <dbReference type="ARBA" id="ARBA00007995"/>
    </source>
</evidence>
<dbReference type="Gene3D" id="1.10.1200.10">
    <property type="entry name" value="ACP-like"/>
    <property type="match status" value="1"/>
</dbReference>
<accession>A0ABI7ZKR1</accession>
<evidence type="ECO:0000259" key="12">
    <source>
        <dbReference type="PROSITE" id="PS50075"/>
    </source>
</evidence>
<dbReference type="Pfam" id="PF02911">
    <property type="entry name" value="Formyl_trans_C"/>
    <property type="match status" value="1"/>
</dbReference>
<dbReference type="InterPro" id="IPR016161">
    <property type="entry name" value="Ald_DH/histidinol_DH"/>
</dbReference>
<evidence type="ECO:0000256" key="10">
    <source>
        <dbReference type="PROSITE-ProRule" id="PRU10007"/>
    </source>
</evidence>
<dbReference type="InterPro" id="IPR036477">
    <property type="entry name" value="Formyl_transf_N_sf"/>
</dbReference>
<dbReference type="InterPro" id="IPR001555">
    <property type="entry name" value="GART_AS"/>
</dbReference>
<dbReference type="PROSITE" id="PS00373">
    <property type="entry name" value="GART"/>
    <property type="match status" value="1"/>
</dbReference>
<comment type="similarity">
    <text evidence="2 9">In the N-terminal section; belongs to the GART family.</text>
</comment>
<evidence type="ECO:0000256" key="9">
    <source>
        <dbReference type="PIRNR" id="PIRNR036489"/>
    </source>
</evidence>
<reference evidence="13" key="2">
    <citation type="submission" date="2025-08" db="UniProtKB">
        <authorList>
            <consortium name="Ensembl"/>
        </authorList>
    </citation>
    <scope>IDENTIFICATION</scope>
    <source>
        <strain evidence="13">breed Abyssinian</strain>
    </source>
</reference>
<dbReference type="InterPro" id="IPR011407">
    <property type="entry name" value="10_FTHF_DH"/>
</dbReference>
<proteinExistence type="inferred from homology"/>
<dbReference type="RefSeq" id="XP_023113157.2">
    <property type="nucleotide sequence ID" value="XM_023257389.2"/>
</dbReference>
<sequence length="923" mass="101744">MLWLGSQALRRFSTRRAHFKNKLKLALIGQSLFGQEVYSHLRKEGHRVVGVFTVPDKDGKTDPLALAAEKDGTPVFKFPRWRVKGKTIKEVAEAYKSVGAELNVLPFCTQFIPMDVIDSPKYGSIIYHPSILPRHRGASAINWTLIMGDKKAGFSVFWADDGLDTGPILLQKSCDVEPNDTVDALYNRFLFPEGIKAMVEAVQLIADGKAPRIPQPEEGATYEGIQKKENAEISWDQSAEVLHNWIRGHDKVPGAWTEINGQMVTFYGSSLLKSSVPSGEPLEIKGATKPGLVTKNGLVLFGNDGKALMVRNLQFEDGRMIPASQYFSAGETSVLELTAEEVKVAGTIKVIWAGILSNVPVIEDSTDFFKSGASSMDVVRLVEEIRQKCGGLQLQNEDVYLATKFEDFIQKVVRKLRGEESEEELVVDYVSKEVNEMTVKMPYQCFINGQFTDADDGKTYDTINPTDGSIICKVSYASLVDVDKAVAAAKDAFENGEWGRMNARERGRLMYRLADLLEENQEELATIEALDSGAVYTLALKTHIGMSVQTFRYFAGWCDKIQGSTIPINQARPNRNLTFTKKEPLGVCAIIIPWNYPLMMLAWKSAACLAAGNTLVLKPAQVTPLTALKFAELSVKAGFPKGVINIIPGSGGIAGQRLSEHPDIRKLGFTGSTAIGKQIMKSCAVSNLKKVSLELGGKSPLIIFNDCELDKAVRMGMGAVFFNKGENCIAAGRLFVEEAIHDEFVTRVVEEIKKMKIGDPLDRSTDHGPQNHKAHLEKLLQYCEAGVKEGATLVYGGRQVQRPGFFMEPTVFTDVEDHMYLAKEESFGPIMVISKFQNGDINGVLQRANNTEYGLASGVFTRDINKAMYVSEKLEAGTVFVNTYNKTDVAAPFGGVKQSGFGKDLGEEALNEYLKTKTVTLEY</sequence>
<evidence type="ECO:0000256" key="2">
    <source>
        <dbReference type="ARBA" id="ARBA00010978"/>
    </source>
</evidence>
<dbReference type="InterPro" id="IPR009081">
    <property type="entry name" value="PP-bd_ACP"/>
</dbReference>
<keyword evidence="4" id="KW-0597">Phosphoprotein</keyword>
<dbReference type="Gene3D" id="3.10.25.10">
    <property type="entry name" value="Formyl transferase, C-terminal domain"/>
    <property type="match status" value="1"/>
</dbReference>
<dbReference type="PROSITE" id="PS00012">
    <property type="entry name" value="PHOSPHOPANTETHEINE"/>
    <property type="match status" value="1"/>
</dbReference>
<dbReference type="PANTHER" id="PTHR11699">
    <property type="entry name" value="ALDEHYDE DEHYDROGENASE-RELATED"/>
    <property type="match status" value="1"/>
</dbReference>
<dbReference type="InterPro" id="IPR002376">
    <property type="entry name" value="Formyl_transf_N"/>
</dbReference>
<dbReference type="Pfam" id="PF00550">
    <property type="entry name" value="PP-binding"/>
    <property type="match status" value="1"/>
</dbReference>